<gene>
    <name evidence="3" type="primary">paqr5b_1</name>
    <name evidence="3" type="ORF">EYF80_068420</name>
</gene>
<reference evidence="3 4" key="1">
    <citation type="submission" date="2019-03" db="EMBL/GenBank/DDBJ databases">
        <title>First draft genome of Liparis tanakae, snailfish: a comprehensive survey of snailfish specific genes.</title>
        <authorList>
            <person name="Kim W."/>
            <person name="Song I."/>
            <person name="Jeong J.-H."/>
            <person name="Kim D."/>
            <person name="Kim S."/>
            <person name="Ryu S."/>
            <person name="Song J.Y."/>
            <person name="Lee S.K."/>
        </authorList>
    </citation>
    <scope>NUCLEOTIDE SEQUENCE [LARGE SCALE GENOMIC DNA]</scope>
    <source>
        <tissue evidence="3">Muscle</tissue>
    </source>
</reference>
<dbReference type="Proteomes" id="UP000314294">
    <property type="component" value="Unassembled WGS sequence"/>
</dbReference>
<evidence type="ECO:0000313" key="3">
    <source>
        <dbReference type="EMBL" id="TNN21469.1"/>
    </source>
</evidence>
<keyword evidence="4" id="KW-1185">Reference proteome</keyword>
<evidence type="ECO:0000313" key="4">
    <source>
        <dbReference type="Proteomes" id="UP000314294"/>
    </source>
</evidence>
<sequence length="75" mass="7984">MKAVKQDMVTRRPWLLAHSVPITFANSVGAALLCVAANVAILTFYSLPLLSAPDGEDKKHDKGGKKASTRACLCS</sequence>
<dbReference type="EMBL" id="SRLO01027793">
    <property type="protein sequence ID" value="TNN21469.1"/>
    <property type="molecule type" value="Genomic_DNA"/>
</dbReference>
<name>A0A4Z2DYF2_9TELE</name>
<feature type="transmembrane region" description="Helical" evidence="2">
    <location>
        <begin position="20"/>
        <end position="45"/>
    </location>
</feature>
<organism evidence="3 4">
    <name type="scientific">Liparis tanakae</name>
    <name type="common">Tanaka's snailfish</name>
    <dbReference type="NCBI Taxonomy" id="230148"/>
    <lineage>
        <taxon>Eukaryota</taxon>
        <taxon>Metazoa</taxon>
        <taxon>Chordata</taxon>
        <taxon>Craniata</taxon>
        <taxon>Vertebrata</taxon>
        <taxon>Euteleostomi</taxon>
        <taxon>Actinopterygii</taxon>
        <taxon>Neopterygii</taxon>
        <taxon>Teleostei</taxon>
        <taxon>Neoteleostei</taxon>
        <taxon>Acanthomorphata</taxon>
        <taxon>Eupercaria</taxon>
        <taxon>Perciformes</taxon>
        <taxon>Cottioidei</taxon>
        <taxon>Cottales</taxon>
        <taxon>Liparidae</taxon>
        <taxon>Liparis</taxon>
    </lineage>
</organism>
<evidence type="ECO:0000256" key="2">
    <source>
        <dbReference type="SAM" id="Phobius"/>
    </source>
</evidence>
<keyword evidence="2" id="KW-1133">Transmembrane helix</keyword>
<proteinExistence type="predicted"/>
<feature type="region of interest" description="Disordered" evidence="1">
    <location>
        <begin position="51"/>
        <end position="75"/>
    </location>
</feature>
<keyword evidence="2" id="KW-0812">Transmembrane</keyword>
<evidence type="ECO:0000256" key="1">
    <source>
        <dbReference type="SAM" id="MobiDB-lite"/>
    </source>
</evidence>
<keyword evidence="3" id="KW-0675">Receptor</keyword>
<protein>
    <submittedName>
        <fullName evidence="3">Membrane progestin receptor gamma-B</fullName>
    </submittedName>
</protein>
<accession>A0A4Z2DYF2</accession>
<comment type="caution">
    <text evidence="3">The sequence shown here is derived from an EMBL/GenBank/DDBJ whole genome shotgun (WGS) entry which is preliminary data.</text>
</comment>
<dbReference type="AlphaFoldDB" id="A0A4Z2DYF2"/>
<keyword evidence="2" id="KW-0472">Membrane</keyword>
<dbReference type="OrthoDB" id="529367at2759"/>